<dbReference type="Proteomes" id="UP000015102">
    <property type="component" value="Unassembled WGS sequence"/>
</dbReference>
<proteinExistence type="predicted"/>
<dbReference type="EMBL" id="CAQQ02039843">
    <property type="status" value="NOT_ANNOTATED_CDS"/>
    <property type="molecule type" value="Genomic_DNA"/>
</dbReference>
<reference evidence="2" key="1">
    <citation type="submission" date="2013-02" db="EMBL/GenBank/DDBJ databases">
        <authorList>
            <person name="Hughes D."/>
        </authorList>
    </citation>
    <scope>NUCLEOTIDE SEQUENCE</scope>
    <source>
        <strain>Durham</strain>
        <strain evidence="2">NC isolate 2 -- Noor lab</strain>
    </source>
</reference>
<dbReference type="EnsemblMetazoa" id="MESCA004493-RA">
    <property type="protein sequence ID" value="MESCA004493-PA"/>
    <property type="gene ID" value="MESCA004493"/>
</dbReference>
<name>T1GLS9_MEGSC</name>
<dbReference type="HOGENOM" id="CLU_1811019_0_0_1"/>
<evidence type="ECO:0000313" key="2">
    <source>
        <dbReference type="Proteomes" id="UP000015102"/>
    </source>
</evidence>
<dbReference type="AlphaFoldDB" id="T1GLS9"/>
<protein>
    <submittedName>
        <fullName evidence="1">Uncharacterized protein</fullName>
    </submittedName>
</protein>
<organism evidence="1 2">
    <name type="scientific">Megaselia scalaris</name>
    <name type="common">Humpbacked fly</name>
    <name type="synonym">Phora scalaris</name>
    <dbReference type="NCBI Taxonomy" id="36166"/>
    <lineage>
        <taxon>Eukaryota</taxon>
        <taxon>Metazoa</taxon>
        <taxon>Ecdysozoa</taxon>
        <taxon>Arthropoda</taxon>
        <taxon>Hexapoda</taxon>
        <taxon>Insecta</taxon>
        <taxon>Pterygota</taxon>
        <taxon>Neoptera</taxon>
        <taxon>Endopterygota</taxon>
        <taxon>Diptera</taxon>
        <taxon>Brachycera</taxon>
        <taxon>Muscomorpha</taxon>
        <taxon>Platypezoidea</taxon>
        <taxon>Phoridae</taxon>
        <taxon>Megaseliini</taxon>
        <taxon>Megaselia</taxon>
    </lineage>
</organism>
<reference evidence="1" key="2">
    <citation type="submission" date="2015-06" db="UniProtKB">
        <authorList>
            <consortium name="EnsemblMetazoa"/>
        </authorList>
    </citation>
    <scope>IDENTIFICATION</scope>
</reference>
<keyword evidence="2" id="KW-1185">Reference proteome</keyword>
<evidence type="ECO:0000313" key="1">
    <source>
        <dbReference type="EnsemblMetazoa" id="MESCA004493-PA"/>
    </source>
</evidence>
<accession>T1GLS9</accession>
<sequence length="143" mass="17265">YYDFEVVNNFLYLGTERQQPHSRDKTKVKFYPLIPVLLYGNKFYSIRSWALKDSDEELLALFERILRIIYGPVCEEDKRRIRYNQELYQLYQHPSNCTNCINIQTLFENFELAVCNGLEMCKGWKKMSRQENVSLQTRMDIER</sequence>